<name>K3W698_GLOUD</name>
<dbReference type="EMBL" id="GL376636">
    <property type="status" value="NOT_ANNOTATED_CDS"/>
    <property type="molecule type" value="Genomic_DNA"/>
</dbReference>
<reference evidence="2" key="3">
    <citation type="submission" date="2015-02" db="UniProtKB">
        <authorList>
            <consortium name="EnsemblProtists"/>
        </authorList>
    </citation>
    <scope>IDENTIFICATION</scope>
    <source>
        <strain evidence="2">DAOM BR144</strain>
    </source>
</reference>
<reference evidence="3" key="1">
    <citation type="journal article" date="2010" name="Genome Biol.">
        <title>Genome sequence of the necrotrophic plant pathogen Pythium ultimum reveals original pathogenicity mechanisms and effector repertoire.</title>
        <authorList>
            <person name="Levesque C.A."/>
            <person name="Brouwer H."/>
            <person name="Cano L."/>
            <person name="Hamilton J.P."/>
            <person name="Holt C."/>
            <person name="Huitema E."/>
            <person name="Raffaele S."/>
            <person name="Robideau G.P."/>
            <person name="Thines M."/>
            <person name="Win J."/>
            <person name="Zerillo M.M."/>
            <person name="Beakes G.W."/>
            <person name="Boore J.L."/>
            <person name="Busam D."/>
            <person name="Dumas B."/>
            <person name="Ferriera S."/>
            <person name="Fuerstenberg S.I."/>
            <person name="Gachon C.M."/>
            <person name="Gaulin E."/>
            <person name="Govers F."/>
            <person name="Grenville-Briggs L."/>
            <person name="Horner N."/>
            <person name="Hostetler J."/>
            <person name="Jiang R.H."/>
            <person name="Johnson J."/>
            <person name="Krajaejun T."/>
            <person name="Lin H."/>
            <person name="Meijer H.J."/>
            <person name="Moore B."/>
            <person name="Morris P."/>
            <person name="Phuntmart V."/>
            <person name="Puiu D."/>
            <person name="Shetty J."/>
            <person name="Stajich J.E."/>
            <person name="Tripathy S."/>
            <person name="Wawra S."/>
            <person name="van West P."/>
            <person name="Whitty B.R."/>
            <person name="Coutinho P.M."/>
            <person name="Henrissat B."/>
            <person name="Martin F."/>
            <person name="Thomas P.D."/>
            <person name="Tyler B.M."/>
            <person name="De Vries R.P."/>
            <person name="Kamoun S."/>
            <person name="Yandell M."/>
            <person name="Tisserat N."/>
            <person name="Buell C.R."/>
        </authorList>
    </citation>
    <scope>NUCLEOTIDE SEQUENCE</scope>
    <source>
        <strain evidence="3">DAOM:BR144</strain>
    </source>
</reference>
<dbReference type="HOGENOM" id="CLU_1931787_0_0_1"/>
<evidence type="ECO:0000313" key="3">
    <source>
        <dbReference type="Proteomes" id="UP000019132"/>
    </source>
</evidence>
<evidence type="ECO:0000256" key="1">
    <source>
        <dbReference type="SAM" id="Phobius"/>
    </source>
</evidence>
<protein>
    <submittedName>
        <fullName evidence="2">Uncharacterized protein</fullName>
    </submittedName>
</protein>
<dbReference type="EnsemblProtists" id="PYU1_T000489">
    <property type="protein sequence ID" value="PYU1_T000489"/>
    <property type="gene ID" value="PYU1_G000489"/>
</dbReference>
<dbReference type="InParanoid" id="K3W698"/>
<dbReference type="VEuPathDB" id="FungiDB:PYU1_G000489"/>
<sequence>METPSPPQQSSTGPRVVEQIKVEATGSSNKTSPAILILTASGCVAGVALIVLAVYVKKKQAADKHDDRLEGRMTFESNLLNIMPEESVTFESSLINLVAANRGRSRVSSLSMSSFHALQSPGHVEPNVAPL</sequence>
<keyword evidence="3" id="KW-1185">Reference proteome</keyword>
<organism evidence="2 3">
    <name type="scientific">Globisporangium ultimum (strain ATCC 200006 / CBS 805.95 / DAOM BR144)</name>
    <name type="common">Pythium ultimum</name>
    <dbReference type="NCBI Taxonomy" id="431595"/>
    <lineage>
        <taxon>Eukaryota</taxon>
        <taxon>Sar</taxon>
        <taxon>Stramenopiles</taxon>
        <taxon>Oomycota</taxon>
        <taxon>Peronosporomycetes</taxon>
        <taxon>Pythiales</taxon>
        <taxon>Pythiaceae</taxon>
        <taxon>Globisporangium</taxon>
    </lineage>
</organism>
<keyword evidence="1" id="KW-1133">Transmembrane helix</keyword>
<dbReference type="AlphaFoldDB" id="K3W698"/>
<dbReference type="Proteomes" id="UP000019132">
    <property type="component" value="Unassembled WGS sequence"/>
</dbReference>
<accession>K3W698</accession>
<feature type="transmembrane region" description="Helical" evidence="1">
    <location>
        <begin position="34"/>
        <end position="56"/>
    </location>
</feature>
<keyword evidence="1" id="KW-0812">Transmembrane</keyword>
<evidence type="ECO:0000313" key="2">
    <source>
        <dbReference type="EnsemblProtists" id="PYU1_T000489"/>
    </source>
</evidence>
<proteinExistence type="predicted"/>
<reference evidence="3" key="2">
    <citation type="submission" date="2010-04" db="EMBL/GenBank/DDBJ databases">
        <authorList>
            <person name="Buell R."/>
            <person name="Hamilton J."/>
            <person name="Hostetler J."/>
        </authorList>
    </citation>
    <scope>NUCLEOTIDE SEQUENCE [LARGE SCALE GENOMIC DNA]</scope>
    <source>
        <strain evidence="3">DAOM:BR144</strain>
    </source>
</reference>
<keyword evidence="1" id="KW-0472">Membrane</keyword>